<feature type="compositionally biased region" description="Polar residues" evidence="1">
    <location>
        <begin position="416"/>
        <end position="425"/>
    </location>
</feature>
<feature type="region of interest" description="Disordered" evidence="1">
    <location>
        <begin position="644"/>
        <end position="670"/>
    </location>
</feature>
<dbReference type="GO" id="GO:0005794">
    <property type="term" value="C:Golgi apparatus"/>
    <property type="evidence" value="ECO:0007669"/>
    <property type="project" value="TreeGrafter"/>
</dbReference>
<evidence type="ECO:0000313" key="4">
    <source>
        <dbReference type="Proteomes" id="UP000594262"/>
    </source>
</evidence>
<dbReference type="OrthoDB" id="2448307at2759"/>
<feature type="transmembrane region" description="Helical" evidence="2">
    <location>
        <begin position="179"/>
        <end position="203"/>
    </location>
</feature>
<dbReference type="EnsemblMetazoa" id="CLYHEMT001100.1">
    <property type="protein sequence ID" value="CLYHEMP001100.1"/>
    <property type="gene ID" value="CLYHEMG001100"/>
</dbReference>
<protein>
    <submittedName>
        <fullName evidence="3">Uncharacterized protein</fullName>
    </submittedName>
</protein>
<evidence type="ECO:0000313" key="3">
    <source>
        <dbReference type="EnsemblMetazoa" id="CLYHEMP001100.1"/>
    </source>
</evidence>
<dbReference type="AlphaFoldDB" id="A0A7M5V015"/>
<feature type="region of interest" description="Disordered" evidence="1">
    <location>
        <begin position="385"/>
        <end position="448"/>
    </location>
</feature>
<dbReference type="RefSeq" id="XP_066912355.1">
    <property type="nucleotide sequence ID" value="XM_067056254.1"/>
</dbReference>
<feature type="transmembrane region" description="Helical" evidence="2">
    <location>
        <begin position="244"/>
        <end position="262"/>
    </location>
</feature>
<name>A0A7M5V015_9CNID</name>
<feature type="transmembrane region" description="Helical" evidence="2">
    <location>
        <begin position="67"/>
        <end position="87"/>
    </location>
</feature>
<dbReference type="InterPro" id="IPR040410">
    <property type="entry name" value="UPF0658_Golgi"/>
</dbReference>
<organism evidence="3 4">
    <name type="scientific">Clytia hemisphaerica</name>
    <dbReference type="NCBI Taxonomy" id="252671"/>
    <lineage>
        <taxon>Eukaryota</taxon>
        <taxon>Metazoa</taxon>
        <taxon>Cnidaria</taxon>
        <taxon>Hydrozoa</taxon>
        <taxon>Hydroidolina</taxon>
        <taxon>Leptothecata</taxon>
        <taxon>Obeliida</taxon>
        <taxon>Clytiidae</taxon>
        <taxon>Clytia</taxon>
    </lineage>
</organism>
<reference evidence="3" key="1">
    <citation type="submission" date="2021-01" db="UniProtKB">
        <authorList>
            <consortium name="EnsemblMetazoa"/>
        </authorList>
    </citation>
    <scope>IDENTIFICATION</scope>
</reference>
<keyword evidence="2" id="KW-0812">Transmembrane</keyword>
<sequence length="670" mass="75732">MDRVIDFRRPDSSTKQNVETKLSKTSRIFFTLNIIQVLAVGSIQTTMMLLGDFKGVAEGGMGPGRKVYMALFCFGVLYSCFLCLFAVRNENFLEVVAFVIQNFAYIVYSFVQVYHISYKKYHGLAMKIDKKLGILVIVNCVVLIMLNIIFTYLAHQLFIEYGWKIYKRVRFNVRLRAGYHYYELVICLMKMTLMFVTMFSICLNQTILRDFPTSVNYIISICFIPITLFMCLLAVYGIRKEIKFIMVIFLITLLTGIGLNGYEVYSVGKKTCKYCEAFYANQTTDIPEEVILHVVYLASVALVMFFLLSLATLKVISNFGIGLKSHFEGQQTSSTILAMGFPRGLVRSLFSSSMSKADSISSDLPDITRDNIIINTSSARDSLNSTDSAILGQGDKRRHSSTNSTVSDISIEFNDSENNNKSKLSVPNAGDFVKSNSMPDRLSNEQRPSVIERISKQASNRLHKLYYRTISVESEHDLCGCCFWRKRESVNSFGVSIDVNDDTLSNILSRYRVRSDSTSSGMEFYNPNFLPKSSSQNSDFSTAGFSEQHTSNFKDTFVMRPMGRVQNGGKFRRASEFRNGVSDIVSDVIIEEIEEIPRPVTLVRHGKAKSVETVFNIGTHASSSIQSSSSEMLDILDLVNAERRPSKSKVKPKRKRSKSLSSIKDLYSKR</sequence>
<feature type="transmembrane region" description="Helical" evidence="2">
    <location>
        <begin position="28"/>
        <end position="51"/>
    </location>
</feature>
<dbReference type="PANTHER" id="PTHR34391:SF1">
    <property type="entry name" value="UPF0658 GOLGI APPARATUS MEMBRANE PROTEIN C1952.10C-RELATED"/>
    <property type="match status" value="1"/>
</dbReference>
<accession>A0A7M5V015</accession>
<proteinExistence type="predicted"/>
<keyword evidence="4" id="KW-1185">Reference proteome</keyword>
<dbReference type="Proteomes" id="UP000594262">
    <property type="component" value="Unplaced"/>
</dbReference>
<dbReference type="PANTHER" id="PTHR34391">
    <property type="entry name" value="UPF0658 GOLGI APPARATUS MEMBRANE PROTEIN C1952.10C-RELATED"/>
    <property type="match status" value="1"/>
</dbReference>
<feature type="compositionally biased region" description="Basic residues" evidence="1">
    <location>
        <begin position="646"/>
        <end position="658"/>
    </location>
</feature>
<keyword evidence="2" id="KW-1133">Transmembrane helix</keyword>
<feature type="transmembrane region" description="Helical" evidence="2">
    <location>
        <begin position="290"/>
        <end position="311"/>
    </location>
</feature>
<evidence type="ECO:0000256" key="2">
    <source>
        <dbReference type="SAM" id="Phobius"/>
    </source>
</evidence>
<feature type="transmembrane region" description="Helical" evidence="2">
    <location>
        <begin position="215"/>
        <end position="238"/>
    </location>
</feature>
<keyword evidence="2" id="KW-0472">Membrane</keyword>
<feature type="transmembrane region" description="Helical" evidence="2">
    <location>
        <begin position="93"/>
        <end position="111"/>
    </location>
</feature>
<evidence type="ECO:0000256" key="1">
    <source>
        <dbReference type="SAM" id="MobiDB-lite"/>
    </source>
</evidence>
<dbReference type="GeneID" id="136799535"/>
<feature type="transmembrane region" description="Helical" evidence="2">
    <location>
        <begin position="132"/>
        <end position="159"/>
    </location>
</feature>